<dbReference type="HOGENOM" id="CLU_1987763_0_0_4"/>
<protein>
    <submittedName>
        <fullName evidence="1">Uncharacterized protein</fullName>
    </submittedName>
</protein>
<evidence type="ECO:0000313" key="1">
    <source>
        <dbReference type="EMBL" id="EFF78241.1"/>
    </source>
</evidence>
<dbReference type="PATRIC" id="fig|742159.3.peg.1014"/>
<dbReference type="Proteomes" id="UP000004510">
    <property type="component" value="Unassembled WGS sequence"/>
</dbReference>
<comment type="caution">
    <text evidence="1">The sequence shown here is derived from an EMBL/GenBank/DDBJ whole genome shotgun (WGS) entry which is preliminary data.</text>
</comment>
<gene>
    <name evidence="1" type="ORF">HMPREF0004_0466</name>
</gene>
<organism evidence="1 2">
    <name type="scientific">Achromobacter piechaudii ATCC 43553</name>
    <dbReference type="NCBI Taxonomy" id="742159"/>
    <lineage>
        <taxon>Bacteria</taxon>
        <taxon>Pseudomonadati</taxon>
        <taxon>Pseudomonadota</taxon>
        <taxon>Betaproteobacteria</taxon>
        <taxon>Burkholderiales</taxon>
        <taxon>Alcaligenaceae</taxon>
        <taxon>Achromobacter</taxon>
    </lineage>
</organism>
<dbReference type="AlphaFoldDB" id="D4X4R9"/>
<dbReference type="EMBL" id="ADMS01000013">
    <property type="protein sequence ID" value="EFF78241.1"/>
    <property type="molecule type" value="Genomic_DNA"/>
</dbReference>
<evidence type="ECO:0000313" key="2">
    <source>
        <dbReference type="Proteomes" id="UP000004510"/>
    </source>
</evidence>
<proteinExistence type="predicted"/>
<reference evidence="2" key="1">
    <citation type="submission" date="2010-03" db="EMBL/GenBank/DDBJ databases">
        <title>Complete sequence of Mobiluncus curtisii ATCC 43063.</title>
        <authorList>
            <person name="Muzny D."/>
            <person name="Qin X."/>
            <person name="Deng J."/>
            <person name="Jiang H."/>
            <person name="Liu Y."/>
            <person name="Qu J."/>
            <person name="Song X.-Z."/>
            <person name="Zhang L."/>
            <person name="Thornton R."/>
            <person name="Coyle M."/>
            <person name="Francisco L."/>
            <person name="Jackson L."/>
            <person name="Javaid M."/>
            <person name="Korchina V."/>
            <person name="Kovar C."/>
            <person name="Mata R."/>
            <person name="Mathew T."/>
            <person name="Ngo R."/>
            <person name="Nguyen L."/>
            <person name="Nguyen N."/>
            <person name="Okwuonu G."/>
            <person name="Ongeri F."/>
            <person name="Pham C."/>
            <person name="Simmons D."/>
            <person name="Wilczek-Boney K."/>
            <person name="Hale W."/>
            <person name="Jakkamsetti A."/>
            <person name="Pham P."/>
            <person name="Ruth R."/>
            <person name="San Lucas F."/>
            <person name="Warren J."/>
            <person name="Zhang J."/>
            <person name="Zhao Z."/>
            <person name="Zhou C."/>
            <person name="Zhu D."/>
            <person name="Lee S."/>
            <person name="Bess C."/>
            <person name="Blankenburg K."/>
            <person name="Forbes L."/>
            <person name="Fu Q."/>
            <person name="Gubbala S."/>
            <person name="Hirani K."/>
            <person name="Jayaseelan J.C."/>
            <person name="Lara F."/>
            <person name="Munidasa M."/>
            <person name="Palculict T."/>
            <person name="Patil S."/>
            <person name="Pu L.-L."/>
            <person name="Saada N."/>
            <person name="Tang L."/>
            <person name="Weissenberger G."/>
            <person name="Zhu Y."/>
            <person name="Hemphill L."/>
            <person name="Shang Y."/>
            <person name="Youmans B."/>
            <person name="Ayvaz T."/>
            <person name="Ross M."/>
            <person name="Santibanez J."/>
            <person name="Aqrawi P."/>
            <person name="Gross S."/>
            <person name="Joshi V."/>
            <person name="Fowler G."/>
            <person name="Nazareth L."/>
            <person name="Reid J."/>
            <person name="Worley K."/>
            <person name="Petrosino J."/>
            <person name="Highlander S."/>
            <person name="Gibbs R."/>
            <person name="Gibbs R."/>
        </authorList>
    </citation>
    <scope>NUCLEOTIDE SEQUENCE [LARGE SCALE GENOMIC DNA]</scope>
    <source>
        <strain evidence="2">ATCC 43553</strain>
    </source>
</reference>
<accession>D4X4R9</accession>
<sequence>MPMFLHSISVLTYQPATPGSAPRLVDIGSAVRAPAVGAAQGRYQVLRLAPGPRVLRWQREGARFDLSAQGRVQVRFGQWLAASECPEDCRAPRVVALDQDEVAYLEAYLLARGQAWNSPDSAPARLPQ</sequence>
<name>D4X4R9_9BURK</name>